<reference evidence="4" key="1">
    <citation type="submission" date="2015-07" db="EMBL/GenBank/DDBJ databases">
        <title>Transcriptome Assembly of Anthurium amnicola.</title>
        <authorList>
            <person name="Suzuki J."/>
        </authorList>
    </citation>
    <scope>NUCLEOTIDE SEQUENCE</scope>
</reference>
<feature type="signal peptide" evidence="2">
    <location>
        <begin position="1"/>
        <end position="20"/>
    </location>
</feature>
<dbReference type="EMBL" id="GDJX01012039">
    <property type="protein sequence ID" value="JAT55897.1"/>
    <property type="molecule type" value="Transcribed_RNA"/>
</dbReference>
<dbReference type="AlphaFoldDB" id="A0A1D1Z347"/>
<keyword evidence="2" id="KW-0732">Signal</keyword>
<organism evidence="4">
    <name type="scientific">Anthurium amnicola</name>
    <dbReference type="NCBI Taxonomy" id="1678845"/>
    <lineage>
        <taxon>Eukaryota</taxon>
        <taxon>Viridiplantae</taxon>
        <taxon>Streptophyta</taxon>
        <taxon>Embryophyta</taxon>
        <taxon>Tracheophyta</taxon>
        <taxon>Spermatophyta</taxon>
        <taxon>Magnoliopsida</taxon>
        <taxon>Liliopsida</taxon>
        <taxon>Araceae</taxon>
        <taxon>Pothoideae</taxon>
        <taxon>Potheae</taxon>
        <taxon>Anthurium</taxon>
    </lineage>
</organism>
<feature type="compositionally biased region" description="Low complexity" evidence="1">
    <location>
        <begin position="157"/>
        <end position="213"/>
    </location>
</feature>
<evidence type="ECO:0000313" key="4">
    <source>
        <dbReference type="EMBL" id="JAT61301.1"/>
    </source>
</evidence>
<proteinExistence type="predicted"/>
<dbReference type="EMBL" id="GDJX01006635">
    <property type="protein sequence ID" value="JAT61301.1"/>
    <property type="molecule type" value="Transcribed_RNA"/>
</dbReference>
<name>A0A1D1Z347_9ARAE</name>
<protein>
    <submittedName>
        <fullName evidence="4">Formin-like protein 20</fullName>
    </submittedName>
</protein>
<feature type="region of interest" description="Disordered" evidence="1">
    <location>
        <begin position="119"/>
        <end position="213"/>
    </location>
</feature>
<gene>
    <name evidence="4" type="primary">FH20_4</name>
    <name evidence="3" type="synonym">FH20_1</name>
    <name evidence="4" type="ORF">g.40498</name>
    <name evidence="3" type="ORF">g.40501</name>
</gene>
<sequence length="237" mass="22373">MTRLLIFVTILLSIVSYVSAQIVDTLNTPSGPVTQGANVAVTWTLVAGVDATGKNGDFSATDSTTQNVIPIASAVPLAPKSYTWNVQVPPGTYVLGLNDGSGSKQSGQLVVKALAGGAPAPPAGGAPAPPAGGAPAPPAGGAPAPPAGGAPAPPAGGAPSASKAPATAPSASAPSPSGTPGAAPSPAGSTPSTPSSPAGTTTSPSPATTATGSASSIFSGYEVVFSLLGVAIAMVQF</sequence>
<feature type="compositionally biased region" description="Pro residues" evidence="1">
    <location>
        <begin position="119"/>
        <end position="156"/>
    </location>
</feature>
<evidence type="ECO:0000256" key="2">
    <source>
        <dbReference type="SAM" id="SignalP"/>
    </source>
</evidence>
<feature type="chain" id="PRO_5008900720" evidence="2">
    <location>
        <begin position="21"/>
        <end position="237"/>
    </location>
</feature>
<evidence type="ECO:0000313" key="3">
    <source>
        <dbReference type="EMBL" id="JAT55897.1"/>
    </source>
</evidence>
<evidence type="ECO:0000256" key="1">
    <source>
        <dbReference type="SAM" id="MobiDB-lite"/>
    </source>
</evidence>
<accession>A0A1D1Z347</accession>